<sequence length="18" mass="2184">MNEVNLKTKHGLTFQLFY</sequence>
<organism evidence="1">
    <name type="scientific">Arundo donax</name>
    <name type="common">Giant reed</name>
    <name type="synonym">Donax arundinaceus</name>
    <dbReference type="NCBI Taxonomy" id="35708"/>
    <lineage>
        <taxon>Eukaryota</taxon>
        <taxon>Viridiplantae</taxon>
        <taxon>Streptophyta</taxon>
        <taxon>Embryophyta</taxon>
        <taxon>Tracheophyta</taxon>
        <taxon>Spermatophyta</taxon>
        <taxon>Magnoliopsida</taxon>
        <taxon>Liliopsida</taxon>
        <taxon>Poales</taxon>
        <taxon>Poaceae</taxon>
        <taxon>PACMAD clade</taxon>
        <taxon>Arundinoideae</taxon>
        <taxon>Arundineae</taxon>
        <taxon>Arundo</taxon>
    </lineage>
</organism>
<protein>
    <submittedName>
        <fullName evidence="1">Uncharacterized protein</fullName>
    </submittedName>
</protein>
<evidence type="ECO:0000313" key="1">
    <source>
        <dbReference type="EMBL" id="JAE30637.1"/>
    </source>
</evidence>
<reference evidence="1" key="1">
    <citation type="submission" date="2014-09" db="EMBL/GenBank/DDBJ databases">
        <authorList>
            <person name="Magalhaes I.L.F."/>
            <person name="Oliveira U."/>
            <person name="Santos F.R."/>
            <person name="Vidigal T.H.D.A."/>
            <person name="Brescovit A.D."/>
            <person name="Santos A.J."/>
        </authorList>
    </citation>
    <scope>NUCLEOTIDE SEQUENCE</scope>
    <source>
        <tissue evidence="1">Shoot tissue taken approximately 20 cm above the soil surface</tissue>
    </source>
</reference>
<proteinExistence type="predicted"/>
<dbReference type="AlphaFoldDB" id="A0A0A9H1L2"/>
<accession>A0A0A9H1L2</accession>
<reference evidence="1" key="2">
    <citation type="journal article" date="2015" name="Data Brief">
        <title>Shoot transcriptome of the giant reed, Arundo donax.</title>
        <authorList>
            <person name="Barrero R.A."/>
            <person name="Guerrero F.D."/>
            <person name="Moolhuijzen P."/>
            <person name="Goolsby J.A."/>
            <person name="Tidwell J."/>
            <person name="Bellgard S.E."/>
            <person name="Bellgard M.I."/>
        </authorList>
    </citation>
    <scope>NUCLEOTIDE SEQUENCE</scope>
    <source>
        <tissue evidence="1">Shoot tissue taken approximately 20 cm above the soil surface</tissue>
    </source>
</reference>
<name>A0A0A9H1L2_ARUDO</name>
<dbReference type="EMBL" id="GBRH01167259">
    <property type="protein sequence ID" value="JAE30637.1"/>
    <property type="molecule type" value="Transcribed_RNA"/>
</dbReference>